<dbReference type="PANTHER" id="PTHR33018:SF19">
    <property type="entry name" value="OS12G0558775 PROTEIN"/>
    <property type="match status" value="1"/>
</dbReference>
<dbReference type="EMBL" id="PQIB02000008">
    <property type="protein sequence ID" value="RLN04995.1"/>
    <property type="molecule type" value="Genomic_DNA"/>
</dbReference>
<accession>A0A3L6RMI8</accession>
<evidence type="ECO:0000313" key="2">
    <source>
        <dbReference type="Proteomes" id="UP000275267"/>
    </source>
</evidence>
<proteinExistence type="predicted"/>
<dbReference type="AlphaFoldDB" id="A0A3L6RMI8"/>
<keyword evidence="2" id="KW-1185">Reference proteome</keyword>
<dbReference type="OrthoDB" id="1869436at2759"/>
<sequence length="83" mass="9693">MKESMWAALQACFRFLEGKPKEDAKKFVMITLGIAFRNFRHTLQKDYVKKGLSPRSKLGKIPDTMWEEFKLMKNKPEAQALSQ</sequence>
<evidence type="ECO:0000313" key="1">
    <source>
        <dbReference type="EMBL" id="RLN04995.1"/>
    </source>
</evidence>
<organism evidence="1 2">
    <name type="scientific">Panicum miliaceum</name>
    <name type="common">Proso millet</name>
    <name type="synonym">Broomcorn millet</name>
    <dbReference type="NCBI Taxonomy" id="4540"/>
    <lineage>
        <taxon>Eukaryota</taxon>
        <taxon>Viridiplantae</taxon>
        <taxon>Streptophyta</taxon>
        <taxon>Embryophyta</taxon>
        <taxon>Tracheophyta</taxon>
        <taxon>Spermatophyta</taxon>
        <taxon>Magnoliopsida</taxon>
        <taxon>Liliopsida</taxon>
        <taxon>Poales</taxon>
        <taxon>Poaceae</taxon>
        <taxon>PACMAD clade</taxon>
        <taxon>Panicoideae</taxon>
        <taxon>Panicodae</taxon>
        <taxon>Paniceae</taxon>
        <taxon>Panicinae</taxon>
        <taxon>Panicum</taxon>
        <taxon>Panicum sect. Panicum</taxon>
    </lineage>
</organism>
<gene>
    <name evidence="1" type="ORF">C2845_PM13G07710</name>
</gene>
<reference evidence="2" key="1">
    <citation type="journal article" date="2019" name="Nat. Commun.">
        <title>The genome of broomcorn millet.</title>
        <authorList>
            <person name="Zou C."/>
            <person name="Miki D."/>
            <person name="Li D."/>
            <person name="Tang Q."/>
            <person name="Xiao L."/>
            <person name="Rajput S."/>
            <person name="Deng P."/>
            <person name="Jia W."/>
            <person name="Huang R."/>
            <person name="Zhang M."/>
            <person name="Sun Y."/>
            <person name="Hu J."/>
            <person name="Fu X."/>
            <person name="Schnable P.S."/>
            <person name="Li F."/>
            <person name="Zhang H."/>
            <person name="Feng B."/>
            <person name="Zhu X."/>
            <person name="Liu R."/>
            <person name="Schnable J.C."/>
            <person name="Zhu J.-K."/>
            <person name="Zhang H."/>
        </authorList>
    </citation>
    <scope>NUCLEOTIDE SEQUENCE [LARGE SCALE GENOMIC DNA]</scope>
</reference>
<comment type="caution">
    <text evidence="1">The sequence shown here is derived from an EMBL/GenBank/DDBJ whole genome shotgun (WGS) entry which is preliminary data.</text>
</comment>
<name>A0A3L6RMI8_PANMI</name>
<dbReference type="Proteomes" id="UP000275267">
    <property type="component" value="Unassembled WGS sequence"/>
</dbReference>
<dbReference type="PANTHER" id="PTHR33018">
    <property type="entry name" value="OS10G0338966 PROTEIN-RELATED"/>
    <property type="match status" value="1"/>
</dbReference>
<protein>
    <submittedName>
        <fullName evidence="1">Uncharacterized protein</fullName>
    </submittedName>
</protein>